<feature type="compositionally biased region" description="Low complexity" evidence="2">
    <location>
        <begin position="150"/>
        <end position="160"/>
    </location>
</feature>
<evidence type="ECO:0000313" key="4">
    <source>
        <dbReference type="EMBL" id="KAL3801299.1"/>
    </source>
</evidence>
<accession>A0ABD3QMR2</accession>
<dbReference type="AlphaFoldDB" id="A0ABD3QMR2"/>
<feature type="coiled-coil region" evidence="1">
    <location>
        <begin position="449"/>
        <end position="489"/>
    </location>
</feature>
<dbReference type="PANTHER" id="PTHR23322:SF1">
    <property type="entry name" value="FAS-ASSOCIATED FACTOR 2"/>
    <property type="match status" value="1"/>
</dbReference>
<gene>
    <name evidence="4" type="ORF">ACHAWO_002157</name>
</gene>
<reference evidence="4 5" key="1">
    <citation type="submission" date="2024-10" db="EMBL/GenBank/DDBJ databases">
        <title>Updated reference genomes for cyclostephanoid diatoms.</title>
        <authorList>
            <person name="Roberts W.R."/>
            <person name="Alverson A.J."/>
        </authorList>
    </citation>
    <scope>NUCLEOTIDE SEQUENCE [LARGE SCALE GENOMIC DNA]</scope>
    <source>
        <strain evidence="4 5">AJA010-31</strain>
    </source>
</reference>
<feature type="chain" id="PRO_5044846540" description="UBX domain-containing protein" evidence="3">
    <location>
        <begin position="20"/>
        <end position="623"/>
    </location>
</feature>
<evidence type="ECO:0000313" key="5">
    <source>
        <dbReference type="Proteomes" id="UP001530400"/>
    </source>
</evidence>
<feature type="region of interest" description="Disordered" evidence="2">
    <location>
        <begin position="139"/>
        <end position="164"/>
    </location>
</feature>
<keyword evidence="1" id="KW-0175">Coiled coil</keyword>
<dbReference type="EMBL" id="JALLPJ020000141">
    <property type="protein sequence ID" value="KAL3801299.1"/>
    <property type="molecule type" value="Genomic_DNA"/>
</dbReference>
<feature type="compositionally biased region" description="Acidic residues" evidence="2">
    <location>
        <begin position="64"/>
        <end position="75"/>
    </location>
</feature>
<feature type="compositionally biased region" description="Basic residues" evidence="2">
    <location>
        <begin position="38"/>
        <end position="48"/>
    </location>
</feature>
<dbReference type="InterPro" id="IPR050730">
    <property type="entry name" value="UBX_domain-protein"/>
</dbReference>
<feature type="compositionally biased region" description="Polar residues" evidence="2">
    <location>
        <begin position="77"/>
        <end position="96"/>
    </location>
</feature>
<keyword evidence="3" id="KW-0732">Signal</keyword>
<feature type="compositionally biased region" description="Low complexity" evidence="2">
    <location>
        <begin position="17"/>
        <end position="37"/>
    </location>
</feature>
<sequence length="623" mass="69942">MKSTLLLILQIVAAAATSSHRPSQRLPSLLSSHALPSNKKHRRQHHHEYRNVMPLSLPRGGSTSDEDTDELDPEQYENGSSHRSKDNTNTLPKRSVRHSVSTFSTALLSKLVPYYQLIVIRMRRGLVAGWDAAWHDNDDDDSSIDESGEDTAAADSGSSSSRREVPKLHSFLGKTGHVFMEVYRGVVSDDDAAITTATRCIDLSLTADGVKKKKKRKRRRKNKRRRHHHDNNKVTTKPTAIANGGGIDPQEDTISSLAKQYNIEIHPKHHSSIMHSTTTSFNEALQKSNADARFLICYISSNSSSSKHDNTVIPTLLNPQFTKLLQRKPLGKKNIDDSTGSYYIWICNTKSDKEAISRRLKLKPSKSSNSLLCIVHPASTIDPSGKLRISPKLIVQHHCNPPPSSLESMSAWITSTRKRHLRDYAKLQHDRKERMLYKERSEGYKRSMVEDEERQMRQEEELAIRRKKEKEEQSRLQELEKRRVVLLQNLGEEPTGTNNNDLITIALRFQQSGISSKNTEASCTRRFSKEDTMNNVLNWVDAVHGLERERVCLSTMNGAKSFVYRDEEDGEEGGSMTLEEAGLGKMTALRVGEIVLEDVDGGGGGGSVETDDADSAEVDDNDE</sequence>
<feature type="compositionally biased region" description="Basic residues" evidence="2">
    <location>
        <begin position="211"/>
        <end position="230"/>
    </location>
</feature>
<protein>
    <recommendedName>
        <fullName evidence="6">UBX domain-containing protein</fullName>
    </recommendedName>
</protein>
<feature type="region of interest" description="Disordered" evidence="2">
    <location>
        <begin position="210"/>
        <end position="247"/>
    </location>
</feature>
<evidence type="ECO:0000256" key="3">
    <source>
        <dbReference type="SAM" id="SignalP"/>
    </source>
</evidence>
<dbReference type="PANTHER" id="PTHR23322">
    <property type="entry name" value="FAS-ASSOCIATED PROTEIN"/>
    <property type="match status" value="1"/>
</dbReference>
<evidence type="ECO:0008006" key="6">
    <source>
        <dbReference type="Google" id="ProtNLM"/>
    </source>
</evidence>
<name>A0ABD3QMR2_9STRA</name>
<feature type="region of interest" description="Disordered" evidence="2">
    <location>
        <begin position="598"/>
        <end position="623"/>
    </location>
</feature>
<feature type="compositionally biased region" description="Acidic residues" evidence="2">
    <location>
        <begin position="609"/>
        <end position="623"/>
    </location>
</feature>
<feature type="signal peptide" evidence="3">
    <location>
        <begin position="1"/>
        <end position="19"/>
    </location>
</feature>
<comment type="caution">
    <text evidence="4">The sequence shown here is derived from an EMBL/GenBank/DDBJ whole genome shotgun (WGS) entry which is preliminary data.</text>
</comment>
<feature type="region of interest" description="Disordered" evidence="2">
    <location>
        <begin position="17"/>
        <end position="96"/>
    </location>
</feature>
<organism evidence="4 5">
    <name type="scientific">Cyclotella atomus</name>
    <dbReference type="NCBI Taxonomy" id="382360"/>
    <lineage>
        <taxon>Eukaryota</taxon>
        <taxon>Sar</taxon>
        <taxon>Stramenopiles</taxon>
        <taxon>Ochrophyta</taxon>
        <taxon>Bacillariophyta</taxon>
        <taxon>Coscinodiscophyceae</taxon>
        <taxon>Thalassiosirophycidae</taxon>
        <taxon>Stephanodiscales</taxon>
        <taxon>Stephanodiscaceae</taxon>
        <taxon>Cyclotella</taxon>
    </lineage>
</organism>
<evidence type="ECO:0000256" key="2">
    <source>
        <dbReference type="SAM" id="MobiDB-lite"/>
    </source>
</evidence>
<proteinExistence type="predicted"/>
<dbReference type="Proteomes" id="UP001530400">
    <property type="component" value="Unassembled WGS sequence"/>
</dbReference>
<evidence type="ECO:0000256" key="1">
    <source>
        <dbReference type="SAM" id="Coils"/>
    </source>
</evidence>
<keyword evidence="5" id="KW-1185">Reference proteome</keyword>
<dbReference type="Gene3D" id="3.10.20.90">
    <property type="entry name" value="Phosphatidylinositol 3-kinase Catalytic Subunit, Chain A, domain 1"/>
    <property type="match status" value="1"/>
</dbReference>
<dbReference type="CDD" id="cd01767">
    <property type="entry name" value="UBX"/>
    <property type="match status" value="1"/>
</dbReference>
<feature type="compositionally biased region" description="Acidic residues" evidence="2">
    <location>
        <begin position="139"/>
        <end position="149"/>
    </location>
</feature>